<keyword evidence="2" id="KW-1185">Reference proteome</keyword>
<proteinExistence type="predicted"/>
<dbReference type="EMBL" id="CP102173">
    <property type="protein sequence ID" value="UUP14485.1"/>
    <property type="molecule type" value="Genomic_DNA"/>
</dbReference>
<sequence>MNKVATEPTSEVDQALGGDLLSDALDLSRMIEAKNIFNCPDGNRVFTDLNVPDIADTSEGPRP</sequence>
<gene>
    <name evidence="1" type="ORF">NQV15_04010</name>
</gene>
<evidence type="ECO:0000313" key="1">
    <source>
        <dbReference type="EMBL" id="UUP14485.1"/>
    </source>
</evidence>
<dbReference type="Proteomes" id="UP001316184">
    <property type="component" value="Chromosome"/>
</dbReference>
<dbReference type="RefSeq" id="WP_232398312.1">
    <property type="nucleotide sequence ID" value="NZ_CP102173.1"/>
</dbReference>
<accession>A0ABY5MBY1</accession>
<name>A0ABY5MBY1_9ACTN</name>
<protein>
    <submittedName>
        <fullName evidence="1">Uncharacterized protein</fullName>
    </submittedName>
</protein>
<reference evidence="1 2" key="1">
    <citation type="submission" date="2022-08" db="EMBL/GenBank/DDBJ databases">
        <title>novel species in genus Aeromicrobium.</title>
        <authorList>
            <person name="Ye L."/>
        </authorList>
    </citation>
    <scope>NUCLEOTIDE SEQUENCE [LARGE SCALE GENOMIC DNA]</scope>
    <source>
        <strain evidence="2">zg-Y1379</strain>
    </source>
</reference>
<organism evidence="1 2">
    <name type="scientific">Aeromicrobium wangtongii</name>
    <dbReference type="NCBI Taxonomy" id="2969247"/>
    <lineage>
        <taxon>Bacteria</taxon>
        <taxon>Bacillati</taxon>
        <taxon>Actinomycetota</taxon>
        <taxon>Actinomycetes</taxon>
        <taxon>Propionibacteriales</taxon>
        <taxon>Nocardioidaceae</taxon>
        <taxon>Aeromicrobium</taxon>
    </lineage>
</organism>
<evidence type="ECO:0000313" key="2">
    <source>
        <dbReference type="Proteomes" id="UP001316184"/>
    </source>
</evidence>